<dbReference type="AlphaFoldDB" id="A0A0V1FTJ6"/>
<sequence length="89" mass="10552">MFSFLKFTQAEGIYHILRINRSHLTTHNRRVIAYCPDRLEMFINYSEMENLCPKQVILKSFHLFTSVLLKRYFQIVTIGMPNTGLNVNK</sequence>
<gene>
    <name evidence="1" type="ORF">T4D_7427</name>
</gene>
<keyword evidence="2" id="KW-1185">Reference proteome</keyword>
<dbReference type="EMBL" id="JYDT01000033">
    <property type="protein sequence ID" value="KRY89314.1"/>
    <property type="molecule type" value="Genomic_DNA"/>
</dbReference>
<proteinExistence type="predicted"/>
<evidence type="ECO:0000313" key="1">
    <source>
        <dbReference type="EMBL" id="KRY89314.1"/>
    </source>
</evidence>
<protein>
    <submittedName>
        <fullName evidence="1">Uncharacterized protein</fullName>
    </submittedName>
</protein>
<name>A0A0V1FTJ6_TRIPS</name>
<reference evidence="1 2" key="1">
    <citation type="submission" date="2015-01" db="EMBL/GenBank/DDBJ databases">
        <title>Evolution of Trichinella species and genotypes.</title>
        <authorList>
            <person name="Korhonen P.K."/>
            <person name="Edoardo P."/>
            <person name="Giuseppe L.R."/>
            <person name="Gasser R.B."/>
        </authorList>
    </citation>
    <scope>NUCLEOTIDE SEQUENCE [LARGE SCALE GENOMIC DNA]</scope>
    <source>
        <strain evidence="1">ISS470</strain>
    </source>
</reference>
<organism evidence="1 2">
    <name type="scientific">Trichinella pseudospiralis</name>
    <name type="common">Parasitic roundworm</name>
    <dbReference type="NCBI Taxonomy" id="6337"/>
    <lineage>
        <taxon>Eukaryota</taxon>
        <taxon>Metazoa</taxon>
        <taxon>Ecdysozoa</taxon>
        <taxon>Nematoda</taxon>
        <taxon>Enoplea</taxon>
        <taxon>Dorylaimia</taxon>
        <taxon>Trichinellida</taxon>
        <taxon>Trichinellidae</taxon>
        <taxon>Trichinella</taxon>
    </lineage>
</organism>
<accession>A0A0V1FTJ6</accession>
<dbReference type="Proteomes" id="UP000054995">
    <property type="component" value="Unassembled WGS sequence"/>
</dbReference>
<evidence type="ECO:0000313" key="2">
    <source>
        <dbReference type="Proteomes" id="UP000054995"/>
    </source>
</evidence>
<dbReference type="OrthoDB" id="5920729at2759"/>
<comment type="caution">
    <text evidence="1">The sequence shown here is derived from an EMBL/GenBank/DDBJ whole genome shotgun (WGS) entry which is preliminary data.</text>
</comment>